<feature type="transmembrane region" description="Helical" evidence="1">
    <location>
        <begin position="39"/>
        <end position="56"/>
    </location>
</feature>
<dbReference type="Pfam" id="PF02517">
    <property type="entry name" value="Rce1-like"/>
    <property type="match status" value="1"/>
</dbReference>
<organism evidence="3 4">
    <name type="scientific">Lutibacter flavus</name>
    <dbReference type="NCBI Taxonomy" id="691689"/>
    <lineage>
        <taxon>Bacteria</taxon>
        <taxon>Pseudomonadati</taxon>
        <taxon>Bacteroidota</taxon>
        <taxon>Flavobacteriia</taxon>
        <taxon>Flavobacteriales</taxon>
        <taxon>Flavobacteriaceae</taxon>
        <taxon>Lutibacter</taxon>
    </lineage>
</organism>
<feature type="transmembrane region" description="Helical" evidence="1">
    <location>
        <begin position="127"/>
        <end position="144"/>
    </location>
</feature>
<dbReference type="AlphaFoldDB" id="A0A238VDW1"/>
<dbReference type="OrthoDB" id="9807747at2"/>
<dbReference type="Proteomes" id="UP000198412">
    <property type="component" value="Unassembled WGS sequence"/>
</dbReference>
<evidence type="ECO:0000313" key="4">
    <source>
        <dbReference type="Proteomes" id="UP000198412"/>
    </source>
</evidence>
<feature type="transmembrane region" description="Helical" evidence="1">
    <location>
        <begin position="189"/>
        <end position="206"/>
    </location>
</feature>
<evidence type="ECO:0000313" key="3">
    <source>
        <dbReference type="EMBL" id="SNR32354.1"/>
    </source>
</evidence>
<keyword evidence="3" id="KW-0378">Hydrolase</keyword>
<dbReference type="RefSeq" id="WP_089376681.1">
    <property type="nucleotide sequence ID" value="NZ_FZNX01000001.1"/>
</dbReference>
<keyword evidence="1" id="KW-0812">Transmembrane</keyword>
<evidence type="ECO:0000259" key="2">
    <source>
        <dbReference type="Pfam" id="PF02517"/>
    </source>
</evidence>
<feature type="transmembrane region" description="Helical" evidence="1">
    <location>
        <begin position="165"/>
        <end position="183"/>
    </location>
</feature>
<keyword evidence="1" id="KW-1133">Transmembrane helix</keyword>
<evidence type="ECO:0000256" key="1">
    <source>
        <dbReference type="SAM" id="Phobius"/>
    </source>
</evidence>
<keyword evidence="4" id="KW-1185">Reference proteome</keyword>
<reference evidence="4" key="1">
    <citation type="submission" date="2017-06" db="EMBL/GenBank/DDBJ databases">
        <authorList>
            <person name="Varghese N."/>
            <person name="Submissions S."/>
        </authorList>
    </citation>
    <scope>NUCLEOTIDE SEQUENCE [LARGE SCALE GENOMIC DNA]</scope>
    <source>
        <strain evidence="4">DSM 27993</strain>
    </source>
</reference>
<gene>
    <name evidence="3" type="ORF">SAMN04488111_0320</name>
</gene>
<keyword evidence="1" id="KW-0472">Membrane</keyword>
<dbReference type="GO" id="GO:0006508">
    <property type="term" value="P:proteolysis"/>
    <property type="evidence" value="ECO:0007669"/>
    <property type="project" value="UniProtKB-KW"/>
</dbReference>
<dbReference type="GO" id="GO:0080120">
    <property type="term" value="P:CAAX-box protein maturation"/>
    <property type="evidence" value="ECO:0007669"/>
    <property type="project" value="UniProtKB-ARBA"/>
</dbReference>
<name>A0A238VDW1_9FLAO</name>
<keyword evidence="3" id="KW-0645">Protease</keyword>
<proteinExistence type="predicted"/>
<protein>
    <submittedName>
        <fullName evidence="3">CAAX protease self-immunity</fullName>
    </submittedName>
</protein>
<sequence length="233" mass="26731">MNKIAKNILAICIAILPINIIMIWYRLTQTQSFSTTDMTVYPLLFGGGTIILILLLNKYLIKDTFKTTFNSGKGTWYWDILVGIGLAIIYFIMFFIERATLYQWIPNNNPPNTELINVMGDLANSPMLMVIWFGPVLWIGIALFEELSRAFLLKTLWNINKDKDWHIMAIFIASALIGAVHLYQGTAGIISIGLKSVVISFYFYKYRRILPLIVSHAIYDGLQFAFFIIEIRQ</sequence>
<feature type="transmembrane region" description="Helical" evidence="1">
    <location>
        <begin position="7"/>
        <end position="27"/>
    </location>
</feature>
<feature type="transmembrane region" description="Helical" evidence="1">
    <location>
        <begin position="76"/>
        <end position="96"/>
    </location>
</feature>
<dbReference type="InterPro" id="IPR003675">
    <property type="entry name" value="Rce1/LyrA-like_dom"/>
</dbReference>
<dbReference type="GO" id="GO:0004175">
    <property type="term" value="F:endopeptidase activity"/>
    <property type="evidence" value="ECO:0007669"/>
    <property type="project" value="UniProtKB-ARBA"/>
</dbReference>
<dbReference type="EMBL" id="FZNX01000001">
    <property type="protein sequence ID" value="SNR32354.1"/>
    <property type="molecule type" value="Genomic_DNA"/>
</dbReference>
<feature type="domain" description="CAAX prenyl protease 2/Lysostaphin resistance protein A-like" evidence="2">
    <location>
        <begin position="130"/>
        <end position="221"/>
    </location>
</feature>
<accession>A0A238VDW1</accession>